<keyword evidence="3" id="KW-0732">Signal</keyword>
<feature type="chain" id="PRO_5039380074" description="DUF2637 domain-containing protein" evidence="3">
    <location>
        <begin position="24"/>
        <end position="229"/>
    </location>
</feature>
<gene>
    <name evidence="4" type="ORF">F7Q99_39210</name>
</gene>
<evidence type="ECO:0000256" key="1">
    <source>
        <dbReference type="SAM" id="MobiDB-lite"/>
    </source>
</evidence>
<evidence type="ECO:0000313" key="4">
    <source>
        <dbReference type="EMBL" id="MQS18060.1"/>
    </source>
</evidence>
<protein>
    <recommendedName>
        <fullName evidence="6">DUF2637 domain-containing protein</fullName>
    </recommendedName>
</protein>
<name>A0A6N7L2P0_9ACTN</name>
<feature type="transmembrane region" description="Helical" evidence="2">
    <location>
        <begin position="59"/>
        <end position="77"/>
    </location>
</feature>
<accession>A0A6N7L2P0</accession>
<dbReference type="AlphaFoldDB" id="A0A6N7L2P0"/>
<proteinExistence type="predicted"/>
<dbReference type="Proteomes" id="UP000450000">
    <property type="component" value="Unassembled WGS sequence"/>
</dbReference>
<sequence>MKVQRDWLAWGALAAALVGTASAEYGLAQAVGFGTYTAACVPAALDLYAVRSIRAGRDVWAAVLAMVVTNSLSHLVAARLLSVEWPLFVAVSAIAPLVLWRVHRLAHHVPADPEPEPAPVTEPDPVPVPEPVPAPALESVPVTEPVQLTVDGGEVPYPTTPDVPADRSRRTRKVSASVPAPADAELIEAARTEYADVLAEGGKPSIRDLRERYRIGQPRAQRVREALTA</sequence>
<dbReference type="RefSeq" id="WP_153472148.1">
    <property type="nucleotide sequence ID" value="NZ_WBOF01000012.1"/>
</dbReference>
<keyword evidence="2" id="KW-0472">Membrane</keyword>
<evidence type="ECO:0008006" key="6">
    <source>
        <dbReference type="Google" id="ProtNLM"/>
    </source>
</evidence>
<reference evidence="4 5" key="1">
    <citation type="submission" date="2019-09" db="EMBL/GenBank/DDBJ databases">
        <title>Genome Sequences of Streptomyces kaniharaensis ATCC 21070.</title>
        <authorList>
            <person name="Zhu W."/>
            <person name="De Crecy-Lagard V."/>
            <person name="Richards N.G."/>
        </authorList>
    </citation>
    <scope>NUCLEOTIDE SEQUENCE [LARGE SCALE GENOMIC DNA]</scope>
    <source>
        <strain evidence="4 5">SF-557</strain>
    </source>
</reference>
<feature type="transmembrane region" description="Helical" evidence="2">
    <location>
        <begin position="83"/>
        <end position="100"/>
    </location>
</feature>
<evidence type="ECO:0000313" key="5">
    <source>
        <dbReference type="Proteomes" id="UP000450000"/>
    </source>
</evidence>
<feature type="region of interest" description="Disordered" evidence="1">
    <location>
        <begin position="110"/>
        <end position="136"/>
    </location>
</feature>
<feature type="transmembrane region" description="Helical" evidence="2">
    <location>
        <begin position="33"/>
        <end position="50"/>
    </location>
</feature>
<evidence type="ECO:0000256" key="2">
    <source>
        <dbReference type="SAM" id="Phobius"/>
    </source>
</evidence>
<dbReference type="EMBL" id="WBOF01000012">
    <property type="protein sequence ID" value="MQS18060.1"/>
    <property type="molecule type" value="Genomic_DNA"/>
</dbReference>
<dbReference type="OrthoDB" id="4222623at2"/>
<evidence type="ECO:0000256" key="3">
    <source>
        <dbReference type="SAM" id="SignalP"/>
    </source>
</evidence>
<feature type="signal peptide" evidence="3">
    <location>
        <begin position="1"/>
        <end position="23"/>
    </location>
</feature>
<organism evidence="4 5">
    <name type="scientific">Streptomyces kaniharaensis</name>
    <dbReference type="NCBI Taxonomy" id="212423"/>
    <lineage>
        <taxon>Bacteria</taxon>
        <taxon>Bacillati</taxon>
        <taxon>Actinomycetota</taxon>
        <taxon>Actinomycetes</taxon>
        <taxon>Kitasatosporales</taxon>
        <taxon>Streptomycetaceae</taxon>
        <taxon>Streptomyces</taxon>
    </lineage>
</organism>
<keyword evidence="2" id="KW-0812">Transmembrane</keyword>
<feature type="region of interest" description="Disordered" evidence="1">
    <location>
        <begin position="150"/>
        <end position="179"/>
    </location>
</feature>
<comment type="caution">
    <text evidence="4">The sequence shown here is derived from an EMBL/GenBank/DDBJ whole genome shotgun (WGS) entry which is preliminary data.</text>
</comment>
<keyword evidence="5" id="KW-1185">Reference proteome</keyword>
<feature type="compositionally biased region" description="Pro residues" evidence="1">
    <location>
        <begin position="116"/>
        <end position="134"/>
    </location>
</feature>
<keyword evidence="2" id="KW-1133">Transmembrane helix</keyword>